<proteinExistence type="predicted"/>
<dbReference type="InterPro" id="IPR028364">
    <property type="entry name" value="Ribosomal_uL1/biogenesis"/>
</dbReference>
<dbReference type="RefSeq" id="XP_015523904.2">
    <property type="nucleotide sequence ID" value="XM_015668418.2"/>
</dbReference>
<feature type="compositionally biased region" description="Basic and acidic residues" evidence="1">
    <location>
        <begin position="10"/>
        <end position="20"/>
    </location>
</feature>
<dbReference type="Gene3D" id="3.40.50.790">
    <property type="match status" value="1"/>
</dbReference>
<organism evidence="3">
    <name type="scientific">Neodiprion lecontei</name>
    <name type="common">Redheaded pine sawfly</name>
    <dbReference type="NCBI Taxonomy" id="441921"/>
    <lineage>
        <taxon>Eukaryota</taxon>
        <taxon>Metazoa</taxon>
        <taxon>Ecdysozoa</taxon>
        <taxon>Arthropoda</taxon>
        <taxon>Hexapoda</taxon>
        <taxon>Insecta</taxon>
        <taxon>Pterygota</taxon>
        <taxon>Neoptera</taxon>
        <taxon>Endopterygota</taxon>
        <taxon>Hymenoptera</taxon>
        <taxon>Tenthredinoidea</taxon>
        <taxon>Diprionidae</taxon>
        <taxon>Diprioninae</taxon>
        <taxon>Neodiprion</taxon>
    </lineage>
</organism>
<accession>A0A6J0CCL8</accession>
<dbReference type="SUPFAM" id="SSF56808">
    <property type="entry name" value="Ribosomal protein L1"/>
    <property type="match status" value="1"/>
</dbReference>
<feature type="region of interest" description="Disordered" evidence="1">
    <location>
        <begin position="1"/>
        <end position="38"/>
    </location>
</feature>
<feature type="compositionally biased region" description="Polar residues" evidence="1">
    <location>
        <begin position="560"/>
        <end position="572"/>
    </location>
</feature>
<feature type="compositionally biased region" description="Acidic residues" evidence="1">
    <location>
        <begin position="548"/>
        <end position="557"/>
    </location>
</feature>
<feature type="compositionally biased region" description="Basic and acidic residues" evidence="1">
    <location>
        <begin position="139"/>
        <end position="153"/>
    </location>
</feature>
<dbReference type="Proteomes" id="UP000829291">
    <property type="component" value="Chromosome 4"/>
</dbReference>
<gene>
    <name evidence="3" type="primary">LOC107227307</name>
</gene>
<feature type="region of interest" description="Disordered" evidence="1">
    <location>
        <begin position="524"/>
        <end position="593"/>
    </location>
</feature>
<dbReference type="InterPro" id="IPR016095">
    <property type="entry name" value="Ribosomal_uL1_3-a/b-sand"/>
</dbReference>
<dbReference type="FunCoup" id="A0A6J0CCL8">
    <property type="interactions" value="56"/>
</dbReference>
<dbReference type="KEGG" id="nlo:107227307"/>
<sequence length="593" mass="66554">MGKVPKAAKSLKENEKESKVKKLLNKPGALPGVNKGTGKLNLKEARVPLTQMLKSNLHADKIVNFLKDSKSVSKKNKKTPSSMVKTDDDIKPKVDLKAEQVSVMKTLKRKSATLNVVKPPQPKKKNVSSDVPIKKQLAKKTEKVSKNDKRQKVPEQGASDIDKEVSVKVQKQLPEEAKKGINVDNNQISKGIDAILKLTKLQAGDTKKLFDGEHQPILLQVACIKVPKIPKRQLRILLPHTLVTDTDDVVLFVGDMKKGRRQNLEPTIDHYQDLLRKHGCKQIKDVIPLTQVKTEFDQYELKRKLLSSYDYFLTDGKIAGHLSHHLGKLFMAKRKLPTSIRMNAKNLNREIDIALKKTSMHLHSYGDTHVVQVAHTGMKKQEIFANVLSVCKSLADNYPGGWLNIRSLILKTSTSLPVPIYITLKSKNKVKVPVVVPKRPKAYQTLVGELSTSARDAKVVVYPDGTVKVETDENRITKKVDKLAAKKSKLPANQETAKISKRNKQETTVTGKVEKKLKTTEIHEPFNIKAEDSDDNTKTAINAKSFTDSEDEIEDAEQAYLSQWQQETISTTTEDKEPKKRSKIVKKKKKTKA</sequence>
<feature type="region of interest" description="Disordered" evidence="1">
    <location>
        <begin position="117"/>
        <end position="159"/>
    </location>
</feature>
<keyword evidence="2" id="KW-1185">Reference proteome</keyword>
<evidence type="ECO:0000313" key="2">
    <source>
        <dbReference type="Proteomes" id="UP000829291"/>
    </source>
</evidence>
<name>A0A6J0CCL8_NEOLC</name>
<protein>
    <submittedName>
        <fullName evidence="3">Ribosomal L1 domain-containing protein 1</fullName>
    </submittedName>
</protein>
<dbReference type="Pfam" id="PF00687">
    <property type="entry name" value="Ribosomal_L1"/>
    <property type="match status" value="1"/>
</dbReference>
<reference evidence="3" key="1">
    <citation type="submission" date="2025-08" db="UniProtKB">
        <authorList>
            <consortium name="RefSeq"/>
        </authorList>
    </citation>
    <scope>IDENTIFICATION</scope>
    <source>
        <tissue evidence="3">Thorax and Abdomen</tissue>
    </source>
</reference>
<feature type="region of interest" description="Disordered" evidence="1">
    <location>
        <begin position="68"/>
        <end position="88"/>
    </location>
</feature>
<feature type="compositionally biased region" description="Basic residues" evidence="1">
    <location>
        <begin position="579"/>
        <end position="593"/>
    </location>
</feature>
<evidence type="ECO:0000313" key="3">
    <source>
        <dbReference type="RefSeq" id="XP_015523904.2"/>
    </source>
</evidence>
<dbReference type="OrthoDB" id="10251727at2759"/>
<dbReference type="GeneID" id="107227307"/>
<dbReference type="InParanoid" id="A0A6J0CCL8"/>
<dbReference type="AlphaFoldDB" id="A0A6J0CCL8"/>
<feature type="region of interest" description="Disordered" evidence="1">
    <location>
        <begin position="492"/>
        <end position="511"/>
    </location>
</feature>
<dbReference type="InterPro" id="IPR023674">
    <property type="entry name" value="Ribosomal_uL1-like"/>
</dbReference>
<evidence type="ECO:0000256" key="1">
    <source>
        <dbReference type="SAM" id="MobiDB-lite"/>
    </source>
</evidence>
<feature type="compositionally biased region" description="Basic and acidic residues" evidence="1">
    <location>
        <begin position="524"/>
        <end position="537"/>
    </location>
</feature>